<comment type="subcellular location">
    <subcellularLocation>
        <location evidence="1">Membrane</location>
    </subcellularLocation>
</comment>
<sequence>MRHTHQPPVYRESEECRSQRNGEDIEPGLEESESFYTLTYTVLFLGHAIGSIVAGLLFNYIPTWYLFLCSTLSFIFGYLLYALASNGWMMILARGLAGIQLGTSTALSFAYFGVSFEKYTENIKLLEKYESKKVARVKKYLFSTYSIGTFFGRVVGIGFPLILAQFPNTPQFRTAGWFCMASGVALLLMQLLLFHGECAWKCPKINFMGYQKKLSSFGTLNCGEVFVKIVVPVYVIIVGGLKGLRYVVNEVLINPIATDSFGFSDEDMGILLHHQCCGCICCFNPAVYFSVF</sequence>
<dbReference type="AlphaFoldDB" id="A0AA35TB53"/>
<feature type="transmembrane region" description="Helical" evidence="6">
    <location>
        <begin position="140"/>
        <end position="163"/>
    </location>
</feature>
<evidence type="ECO:0000256" key="3">
    <source>
        <dbReference type="ARBA" id="ARBA00022989"/>
    </source>
</evidence>
<evidence type="ECO:0000313" key="7">
    <source>
        <dbReference type="EMBL" id="CAI8044642.1"/>
    </source>
</evidence>
<evidence type="ECO:0000256" key="4">
    <source>
        <dbReference type="ARBA" id="ARBA00023136"/>
    </source>
</evidence>
<dbReference type="InterPro" id="IPR005828">
    <property type="entry name" value="MFS_sugar_transport-like"/>
</dbReference>
<dbReference type="EMBL" id="CASHTH010003411">
    <property type="protein sequence ID" value="CAI8044642.1"/>
    <property type="molecule type" value="Genomic_DNA"/>
</dbReference>
<protein>
    <submittedName>
        <fullName evidence="7">Uncharacterized protein</fullName>
    </submittedName>
</protein>
<evidence type="ECO:0000313" key="8">
    <source>
        <dbReference type="Proteomes" id="UP001174909"/>
    </source>
</evidence>
<feature type="compositionally biased region" description="Basic and acidic residues" evidence="5">
    <location>
        <begin position="11"/>
        <end position="23"/>
    </location>
</feature>
<dbReference type="Pfam" id="PF00083">
    <property type="entry name" value="Sugar_tr"/>
    <property type="match status" value="1"/>
</dbReference>
<proteinExistence type="predicted"/>
<feature type="transmembrane region" description="Helical" evidence="6">
    <location>
        <begin position="96"/>
        <end position="119"/>
    </location>
</feature>
<comment type="caution">
    <text evidence="7">The sequence shown here is derived from an EMBL/GenBank/DDBJ whole genome shotgun (WGS) entry which is preliminary data.</text>
</comment>
<feature type="transmembrane region" description="Helical" evidence="6">
    <location>
        <begin position="35"/>
        <end position="58"/>
    </location>
</feature>
<dbReference type="Gene3D" id="1.20.1250.20">
    <property type="entry name" value="MFS general substrate transporter like domains"/>
    <property type="match status" value="1"/>
</dbReference>
<name>A0AA35TB53_GEOBA</name>
<dbReference type="GO" id="GO:0016020">
    <property type="term" value="C:membrane"/>
    <property type="evidence" value="ECO:0007669"/>
    <property type="project" value="UniProtKB-SubCell"/>
</dbReference>
<dbReference type="SUPFAM" id="SSF103473">
    <property type="entry name" value="MFS general substrate transporter"/>
    <property type="match status" value="1"/>
</dbReference>
<feature type="transmembrane region" description="Helical" evidence="6">
    <location>
        <begin position="175"/>
        <end position="194"/>
    </location>
</feature>
<feature type="transmembrane region" description="Helical" evidence="6">
    <location>
        <begin position="65"/>
        <end position="84"/>
    </location>
</feature>
<organism evidence="7 8">
    <name type="scientific">Geodia barretti</name>
    <name type="common">Barrett's horny sponge</name>
    <dbReference type="NCBI Taxonomy" id="519541"/>
    <lineage>
        <taxon>Eukaryota</taxon>
        <taxon>Metazoa</taxon>
        <taxon>Porifera</taxon>
        <taxon>Demospongiae</taxon>
        <taxon>Heteroscleromorpha</taxon>
        <taxon>Tetractinellida</taxon>
        <taxon>Astrophorina</taxon>
        <taxon>Geodiidae</taxon>
        <taxon>Geodia</taxon>
    </lineage>
</organism>
<keyword evidence="8" id="KW-1185">Reference proteome</keyword>
<feature type="region of interest" description="Disordered" evidence="5">
    <location>
        <begin position="1"/>
        <end position="25"/>
    </location>
</feature>
<accession>A0AA35TB53</accession>
<keyword evidence="2 6" id="KW-0812">Transmembrane</keyword>
<evidence type="ECO:0000256" key="5">
    <source>
        <dbReference type="SAM" id="MobiDB-lite"/>
    </source>
</evidence>
<gene>
    <name evidence="7" type="ORF">GBAR_LOCUS24744</name>
</gene>
<evidence type="ECO:0000256" key="2">
    <source>
        <dbReference type="ARBA" id="ARBA00022692"/>
    </source>
</evidence>
<evidence type="ECO:0000256" key="6">
    <source>
        <dbReference type="SAM" id="Phobius"/>
    </source>
</evidence>
<dbReference type="InterPro" id="IPR036259">
    <property type="entry name" value="MFS_trans_sf"/>
</dbReference>
<keyword evidence="4 6" id="KW-0472">Membrane</keyword>
<keyword evidence="3 6" id="KW-1133">Transmembrane helix</keyword>
<reference evidence="7" key="1">
    <citation type="submission" date="2023-03" db="EMBL/GenBank/DDBJ databases">
        <authorList>
            <person name="Steffen K."/>
            <person name="Cardenas P."/>
        </authorList>
    </citation>
    <scope>NUCLEOTIDE SEQUENCE</scope>
</reference>
<dbReference type="GO" id="GO:0022857">
    <property type="term" value="F:transmembrane transporter activity"/>
    <property type="evidence" value="ECO:0007669"/>
    <property type="project" value="InterPro"/>
</dbReference>
<dbReference type="Proteomes" id="UP001174909">
    <property type="component" value="Unassembled WGS sequence"/>
</dbReference>
<evidence type="ECO:0000256" key="1">
    <source>
        <dbReference type="ARBA" id="ARBA00004370"/>
    </source>
</evidence>